<feature type="region of interest" description="Disordered" evidence="1">
    <location>
        <begin position="22"/>
        <end position="41"/>
    </location>
</feature>
<keyword evidence="3" id="KW-1185">Reference proteome</keyword>
<dbReference type="HOGENOM" id="CLU_733930_0_0_1"/>
<accession>A0A015LRT1</accession>
<dbReference type="SMR" id="A0A015LRT1"/>
<organism evidence="2 3">
    <name type="scientific">Rhizophagus irregularis (strain DAOM 197198w)</name>
    <name type="common">Glomus intraradices</name>
    <dbReference type="NCBI Taxonomy" id="1432141"/>
    <lineage>
        <taxon>Eukaryota</taxon>
        <taxon>Fungi</taxon>
        <taxon>Fungi incertae sedis</taxon>
        <taxon>Mucoromycota</taxon>
        <taxon>Glomeromycotina</taxon>
        <taxon>Glomeromycetes</taxon>
        <taxon>Glomerales</taxon>
        <taxon>Glomeraceae</taxon>
        <taxon>Rhizophagus</taxon>
    </lineage>
</organism>
<dbReference type="Proteomes" id="UP000022910">
    <property type="component" value="Unassembled WGS sequence"/>
</dbReference>
<reference evidence="2 3" key="1">
    <citation type="submission" date="2014-02" db="EMBL/GenBank/DDBJ databases">
        <title>Single nucleus genome sequencing reveals high similarity among nuclei of an endomycorrhizal fungus.</title>
        <authorList>
            <person name="Lin K."/>
            <person name="Geurts R."/>
            <person name="Zhang Z."/>
            <person name="Limpens E."/>
            <person name="Saunders D.G."/>
            <person name="Mu D."/>
            <person name="Pang E."/>
            <person name="Cao H."/>
            <person name="Cha H."/>
            <person name="Lin T."/>
            <person name="Zhou Q."/>
            <person name="Shang Y."/>
            <person name="Li Y."/>
            <person name="Ivanov S."/>
            <person name="Sharma T."/>
            <person name="Velzen R.V."/>
            <person name="Ruijter N.D."/>
            <person name="Aanen D.K."/>
            <person name="Win J."/>
            <person name="Kamoun S."/>
            <person name="Bisseling T."/>
            <person name="Huang S."/>
        </authorList>
    </citation>
    <scope>NUCLEOTIDE SEQUENCE [LARGE SCALE GENOMIC DNA]</scope>
    <source>
        <strain evidence="3">DAOM197198w</strain>
    </source>
</reference>
<evidence type="ECO:0000256" key="1">
    <source>
        <dbReference type="SAM" id="MobiDB-lite"/>
    </source>
</evidence>
<evidence type="ECO:0000313" key="3">
    <source>
        <dbReference type="Proteomes" id="UP000022910"/>
    </source>
</evidence>
<feature type="compositionally biased region" description="Polar residues" evidence="1">
    <location>
        <begin position="30"/>
        <end position="39"/>
    </location>
</feature>
<dbReference type="OrthoDB" id="5279943at2759"/>
<protein>
    <submittedName>
        <fullName evidence="2">Uncharacterized protein</fullName>
    </submittedName>
</protein>
<dbReference type="AlphaFoldDB" id="A0A015LRT1"/>
<evidence type="ECO:0000313" key="2">
    <source>
        <dbReference type="EMBL" id="EXX57428.1"/>
    </source>
</evidence>
<dbReference type="EMBL" id="JEMT01027385">
    <property type="protein sequence ID" value="EXX57428.1"/>
    <property type="molecule type" value="Genomic_DNA"/>
</dbReference>
<name>A0A015LRT1_RHIIW</name>
<comment type="caution">
    <text evidence="2">The sequence shown here is derived from an EMBL/GenBank/DDBJ whole genome shotgun (WGS) entry which is preliminary data.</text>
</comment>
<proteinExistence type="predicted"/>
<sequence length="377" mass="44296">MKANVRTNAERETLARLGELVTSLSPPPEETNSYKNGGNINKDDVDMDEIDDELFALPQQFSKGKYISTDYVDSSLISPPLSAFDIDEEDERKDILQDFNNRDKKVQELITLNKQDFEKIKQSFNSSEEEWQRFLRVLYAKNEIVPDREWLDTLCEFINPTNPLLSKFEELIIGSPQIEIDNEEEISYGVATDQTSEIDDDTYSLSYNSATTGSRRESRDESFLRFQEVDIIMIRNYPEKLINFENTYSDFFTNVRNCFGQECRRFVNHLQENYNKNSDDDYIMEYNGDNENFIMEGLRVNVGDHRQACEDSELYERFVQILHTPRRMMPDDLWEETIYECLNDWPHLIDQLKDIIAYEVSNENIKGYDDSQNVVIM</sequence>
<gene>
    <name evidence="2" type="ORF">RirG_207360</name>
</gene>